<accession>A0A2D2ATA5</accession>
<gene>
    <name evidence="1" type="ORF">CSW64_01850</name>
</gene>
<dbReference type="Proteomes" id="UP000228945">
    <property type="component" value="Chromosome"/>
</dbReference>
<dbReference type="KEGG" id="cmb:CSW64_01850"/>
<sequence length="103" mass="11810">MWHPLEELSMPSPYFDTEARLIVQRNITANVAGARVAFDPSTGDLKLVYYVFARPSDDDEEWRELAIAELIAAHPKVRTASSEFRRCEHMAQDRDGALVFERD</sequence>
<name>A0A2D2ATA5_9CAUL</name>
<organism evidence="1 2">
    <name type="scientific">Caulobacter mirabilis</name>
    <dbReference type="NCBI Taxonomy" id="69666"/>
    <lineage>
        <taxon>Bacteria</taxon>
        <taxon>Pseudomonadati</taxon>
        <taxon>Pseudomonadota</taxon>
        <taxon>Alphaproteobacteria</taxon>
        <taxon>Caulobacterales</taxon>
        <taxon>Caulobacteraceae</taxon>
        <taxon>Caulobacter</taxon>
    </lineage>
</organism>
<dbReference type="AlphaFoldDB" id="A0A2D2ATA5"/>
<evidence type="ECO:0000313" key="2">
    <source>
        <dbReference type="Proteomes" id="UP000228945"/>
    </source>
</evidence>
<evidence type="ECO:0000313" key="1">
    <source>
        <dbReference type="EMBL" id="ATQ41240.1"/>
    </source>
</evidence>
<protein>
    <submittedName>
        <fullName evidence="1">Uncharacterized protein</fullName>
    </submittedName>
</protein>
<dbReference type="EMBL" id="CP024201">
    <property type="protein sequence ID" value="ATQ41240.1"/>
    <property type="molecule type" value="Genomic_DNA"/>
</dbReference>
<proteinExistence type="predicted"/>
<keyword evidence="2" id="KW-1185">Reference proteome</keyword>
<reference evidence="1 2" key="1">
    <citation type="submission" date="2017-10" db="EMBL/GenBank/DDBJ databases">
        <title>Genome sequence of Caulobacter mirabilis FWC38.</title>
        <authorList>
            <person name="Fiebig A."/>
            <person name="Crosson S."/>
        </authorList>
    </citation>
    <scope>NUCLEOTIDE SEQUENCE [LARGE SCALE GENOMIC DNA]</scope>
    <source>
        <strain evidence="1 2">FWC 38</strain>
    </source>
</reference>